<evidence type="ECO:0000313" key="4">
    <source>
        <dbReference type="EMBL" id="KIF50389.1"/>
    </source>
</evidence>
<evidence type="ECO:0000259" key="3">
    <source>
        <dbReference type="Pfam" id="PF02719"/>
    </source>
</evidence>
<dbReference type="SUPFAM" id="SSF51735">
    <property type="entry name" value="NAD(P)-binding Rossmann-fold domains"/>
    <property type="match status" value="2"/>
</dbReference>
<dbReference type="InterPro" id="IPR036291">
    <property type="entry name" value="NAD(P)-bd_dom_sf"/>
</dbReference>
<evidence type="ECO:0000256" key="2">
    <source>
        <dbReference type="SAM" id="Phobius"/>
    </source>
</evidence>
<keyword evidence="2" id="KW-0812">Transmembrane</keyword>
<name>A0A0C1Z2G9_9VIBR</name>
<dbReference type="Pfam" id="PF02719">
    <property type="entry name" value="Polysacc_synt_2"/>
    <property type="match status" value="1"/>
</dbReference>
<dbReference type="Gene3D" id="3.40.50.720">
    <property type="entry name" value="NAD(P)-binding Rossmann-like Domain"/>
    <property type="match status" value="2"/>
</dbReference>
<organism evidence="4 5">
    <name type="scientific">Vibrio owensii CAIM 1854 = LMG 25443</name>
    <dbReference type="NCBI Taxonomy" id="1229493"/>
    <lineage>
        <taxon>Bacteria</taxon>
        <taxon>Pseudomonadati</taxon>
        <taxon>Pseudomonadota</taxon>
        <taxon>Gammaproteobacteria</taxon>
        <taxon>Vibrionales</taxon>
        <taxon>Vibrionaceae</taxon>
        <taxon>Vibrio</taxon>
    </lineage>
</organism>
<protein>
    <submittedName>
        <fullName evidence="4">Nucleoside-diphosphate sugar epimerase</fullName>
    </submittedName>
</protein>
<feature type="transmembrane region" description="Helical" evidence="2">
    <location>
        <begin position="49"/>
        <end position="70"/>
    </location>
</feature>
<dbReference type="Pfam" id="PF13727">
    <property type="entry name" value="CoA_binding_3"/>
    <property type="match status" value="1"/>
</dbReference>
<feature type="transmembrane region" description="Helical" evidence="2">
    <location>
        <begin position="82"/>
        <end position="103"/>
    </location>
</feature>
<feature type="transmembrane region" description="Helical" evidence="2">
    <location>
        <begin position="20"/>
        <end position="37"/>
    </location>
</feature>
<dbReference type="AlphaFoldDB" id="A0A0C1Z2G9"/>
<sequence length="649" mass="71080">MQRLQFIWQLSRTHKRIVSVLIDVVLISLAFHLAILVRSGETNYFTYPAVWGIQIAVTIVTIAVFARLGLYRAVLRYLTFQALFVVTAGAVISATLVAALSFYMSDPFPRTVPVIYGAFLALFCGGPRVIVRSLIAQSYSTQSKEVLIYGAGSGGRQLAMALRSSGDYRVRAFIDGDSTLCNTMILGLPVIAIEDAMPLINKYEVSQVLLAVPSAKRSRRKVILDELAKLPVEVLTVPDMTDIVSGKAKIDELKDVAIEDLLGRDPVAPQQVLLEANIKDKVVMVTGAGGSIGSELCRQIVEQAPKSIILFELSEFGLYQIDRELNQLKAERGLTCDIVPLLGSVQRQHRLETTMTAFKVQTVYHAAAYKHVPLVEFNVIEGVRNNIYGTYYTACAAIKAGVESFVLISTDKAVRPTNVMGTTKRMAELGLQALAEQENVNPNGTRFCMVRFGNVLGSSGSVIPVFKKQIASGGPVTVTHPEITRFFMTIPEAAQLVIQAGAMGKGGDVFVLDMGESVKITDLASNLIQLSGLEVKSEVNPHGDIEIQFSGLRPGEKLYEELLIGDNVKQTAHERIMTAHEVHLPLEEYDLLLSELDFACHSMDHESIRTLLLSAPTGFNPTDGIGDLVWSHNQSEVDYLDSVKFMSQS</sequence>
<dbReference type="InterPro" id="IPR051203">
    <property type="entry name" value="Polysaccharide_Synthase-Rel"/>
</dbReference>
<keyword evidence="2" id="KW-0472">Membrane</keyword>
<evidence type="ECO:0000313" key="5">
    <source>
        <dbReference type="Proteomes" id="UP000031586"/>
    </source>
</evidence>
<comment type="caution">
    <text evidence="4">The sequence shown here is derived from an EMBL/GenBank/DDBJ whole genome shotgun (WGS) entry which is preliminary data.</text>
</comment>
<gene>
    <name evidence="4" type="ORF">H735_24905</name>
</gene>
<comment type="similarity">
    <text evidence="1">Belongs to the polysaccharide synthase family.</text>
</comment>
<evidence type="ECO:0000256" key="1">
    <source>
        <dbReference type="ARBA" id="ARBA00007430"/>
    </source>
</evidence>
<accession>A0A0C1Z2G9</accession>
<proteinExistence type="inferred from homology"/>
<dbReference type="PANTHER" id="PTHR43318:SF1">
    <property type="entry name" value="POLYSACCHARIDE BIOSYNTHESIS PROTEIN EPSC-RELATED"/>
    <property type="match status" value="1"/>
</dbReference>
<dbReference type="PATRIC" id="fig|1229493.5.peg.4550"/>
<dbReference type="CDD" id="cd05237">
    <property type="entry name" value="UDP_invert_4-6DH_SDR_e"/>
    <property type="match status" value="1"/>
</dbReference>
<feature type="domain" description="Polysaccharide biosynthesis protein CapD-like" evidence="3">
    <location>
        <begin position="283"/>
        <end position="580"/>
    </location>
</feature>
<dbReference type="PANTHER" id="PTHR43318">
    <property type="entry name" value="UDP-N-ACETYLGLUCOSAMINE 4,6-DEHYDRATASE"/>
    <property type="match status" value="1"/>
</dbReference>
<dbReference type="InterPro" id="IPR003869">
    <property type="entry name" value="Polysac_CapD-like"/>
</dbReference>
<dbReference type="RefSeq" id="WP_027726661.1">
    <property type="nucleotide sequence ID" value="NZ_BAOH01000032.1"/>
</dbReference>
<reference evidence="4 5" key="1">
    <citation type="submission" date="2014-07" db="EMBL/GenBank/DDBJ databases">
        <title>Unique and conserved regions in Vibrio harveyi and related species in comparison with the shrimp pathogen Vibrio harveyi CAIM 1792.</title>
        <authorList>
            <person name="Espinoza-Valles I."/>
            <person name="Vora G."/>
            <person name="Leekitcharoenphon P."/>
            <person name="Ussery D."/>
            <person name="Hoj L."/>
            <person name="Gomez-Gil B."/>
        </authorList>
    </citation>
    <scope>NUCLEOTIDE SEQUENCE [LARGE SCALE GENOMIC DNA]</scope>
    <source>
        <strain evidence="5">CAIM 1854 / LMG 25443</strain>
    </source>
</reference>
<dbReference type="EMBL" id="JPRD01000053">
    <property type="protein sequence ID" value="KIF50389.1"/>
    <property type="molecule type" value="Genomic_DNA"/>
</dbReference>
<dbReference type="Proteomes" id="UP000031586">
    <property type="component" value="Unassembled WGS sequence"/>
</dbReference>
<keyword evidence="2" id="KW-1133">Transmembrane helix</keyword>